<evidence type="ECO:0000259" key="4">
    <source>
        <dbReference type="PROSITE" id="PS50846"/>
    </source>
</evidence>
<dbReference type="EMBL" id="ANPE02000186">
    <property type="protein sequence ID" value="EMY33311.1"/>
    <property type="molecule type" value="Genomic_DNA"/>
</dbReference>
<dbReference type="PANTHER" id="PTHR46594">
    <property type="entry name" value="P-TYPE CATION-TRANSPORTING ATPASE"/>
    <property type="match status" value="1"/>
</dbReference>
<dbReference type="InterPro" id="IPR017969">
    <property type="entry name" value="Heavy-metal-associated_CS"/>
</dbReference>
<dbReference type="CDD" id="cd00371">
    <property type="entry name" value="HMA"/>
    <property type="match status" value="1"/>
</dbReference>
<feature type="compositionally biased region" description="Low complexity" evidence="3">
    <location>
        <begin position="84"/>
        <end position="96"/>
    </location>
</feature>
<dbReference type="InterPro" id="IPR036163">
    <property type="entry name" value="HMA_dom_sf"/>
</dbReference>
<dbReference type="FunFam" id="3.30.70.100:FF:000005">
    <property type="entry name" value="Copper-exporting P-type ATPase A"/>
    <property type="match status" value="1"/>
</dbReference>
<evidence type="ECO:0000313" key="5">
    <source>
        <dbReference type="EMBL" id="EMY33311.1"/>
    </source>
</evidence>
<feature type="region of interest" description="Disordered" evidence="3">
    <location>
        <begin position="82"/>
        <end position="103"/>
    </location>
</feature>
<gene>
    <name evidence="5" type="ORF">D477_015541</name>
</gene>
<dbReference type="Gene3D" id="3.30.70.100">
    <property type="match status" value="1"/>
</dbReference>
<dbReference type="InterPro" id="IPR006121">
    <property type="entry name" value="HMA_dom"/>
</dbReference>
<proteinExistence type="predicted"/>
<dbReference type="RefSeq" id="WP_005271077.1">
    <property type="nucleotide sequence ID" value="NZ_ANPE02000186.1"/>
</dbReference>
<evidence type="ECO:0000256" key="3">
    <source>
        <dbReference type="SAM" id="MobiDB-lite"/>
    </source>
</evidence>
<feature type="domain" description="HMA" evidence="4">
    <location>
        <begin position="17"/>
        <end position="81"/>
    </location>
</feature>
<evidence type="ECO:0000256" key="2">
    <source>
        <dbReference type="ARBA" id="ARBA00022723"/>
    </source>
</evidence>
<protein>
    <recommendedName>
        <fullName evidence="1">Copper chaperone CopZ</fullName>
    </recommendedName>
</protein>
<keyword evidence="6" id="KW-1185">Reference proteome</keyword>
<organism evidence="5 6">
    <name type="scientific">Arthrobacter crystallopoietes BAB-32</name>
    <dbReference type="NCBI Taxonomy" id="1246476"/>
    <lineage>
        <taxon>Bacteria</taxon>
        <taxon>Bacillati</taxon>
        <taxon>Actinomycetota</taxon>
        <taxon>Actinomycetes</taxon>
        <taxon>Micrococcales</taxon>
        <taxon>Micrococcaceae</taxon>
        <taxon>Crystallibacter</taxon>
    </lineage>
</organism>
<evidence type="ECO:0000256" key="1">
    <source>
        <dbReference type="ARBA" id="ARBA00015313"/>
    </source>
</evidence>
<reference evidence="5 6" key="1">
    <citation type="journal article" date="2013" name="Genome Announc.">
        <title>Draft Genome Sequence of Arthrobacter crystallopoietes Strain BAB-32, Revealing Genes for Bioremediation.</title>
        <authorList>
            <person name="Joshi M.N."/>
            <person name="Pandit A.S."/>
            <person name="Sharma A."/>
            <person name="Pandya R.V."/>
            <person name="Desai S.M."/>
            <person name="Saxena A.K."/>
            <person name="Bagatharia S.B."/>
        </authorList>
    </citation>
    <scope>NUCLEOTIDE SEQUENCE [LARGE SCALE GENOMIC DNA]</scope>
    <source>
        <strain evidence="5 6">BAB-32</strain>
    </source>
</reference>
<comment type="caution">
    <text evidence="5">The sequence shown here is derived from an EMBL/GenBank/DDBJ whole genome shotgun (WGS) entry which is preliminary data.</text>
</comment>
<sequence length="103" mass="10513">MAHGTGVSDAAEAAPTRLVELEIEGMTCASCVNRVERKLGKIDGVQASVNLPLESAQVTVPEGVTDQQLVDTVNATGYRARVKAGPGAQPAAPGHQGHNDAGP</sequence>
<accession>N1USE6</accession>
<dbReference type="Proteomes" id="UP000010729">
    <property type="component" value="Unassembled WGS sequence"/>
</dbReference>
<dbReference type="OrthoDB" id="8687281at2"/>
<feature type="non-terminal residue" evidence="5">
    <location>
        <position position="103"/>
    </location>
</feature>
<dbReference type="PANTHER" id="PTHR46594:SF4">
    <property type="entry name" value="P-TYPE CATION-TRANSPORTING ATPASE"/>
    <property type="match status" value="1"/>
</dbReference>
<dbReference type="SUPFAM" id="SSF55008">
    <property type="entry name" value="HMA, heavy metal-associated domain"/>
    <property type="match status" value="1"/>
</dbReference>
<dbReference type="Pfam" id="PF00403">
    <property type="entry name" value="HMA"/>
    <property type="match status" value="1"/>
</dbReference>
<name>N1USE6_9MICC</name>
<keyword evidence="2" id="KW-0479">Metal-binding</keyword>
<dbReference type="PROSITE" id="PS01047">
    <property type="entry name" value="HMA_1"/>
    <property type="match status" value="1"/>
</dbReference>
<dbReference type="AlphaFoldDB" id="N1USE6"/>
<dbReference type="PROSITE" id="PS50846">
    <property type="entry name" value="HMA_2"/>
    <property type="match status" value="1"/>
</dbReference>
<evidence type="ECO:0000313" key="6">
    <source>
        <dbReference type="Proteomes" id="UP000010729"/>
    </source>
</evidence>
<dbReference type="GO" id="GO:0046872">
    <property type="term" value="F:metal ion binding"/>
    <property type="evidence" value="ECO:0007669"/>
    <property type="project" value="UniProtKB-KW"/>
</dbReference>